<dbReference type="Gene3D" id="1.10.10.10">
    <property type="entry name" value="Winged helix-like DNA-binding domain superfamily/Winged helix DNA-binding domain"/>
    <property type="match status" value="1"/>
</dbReference>
<proteinExistence type="predicted"/>
<feature type="coiled-coil region" evidence="1">
    <location>
        <begin position="55"/>
        <end position="82"/>
    </location>
</feature>
<evidence type="ECO:0000256" key="1">
    <source>
        <dbReference type="SAM" id="Coils"/>
    </source>
</evidence>
<keyword evidence="4" id="KW-1185">Reference proteome</keyword>
<evidence type="ECO:0000259" key="2">
    <source>
        <dbReference type="Pfam" id="PF07106"/>
    </source>
</evidence>
<reference evidence="3 4" key="1">
    <citation type="journal article" date="2018" name="G3 (Bethesda)">
        <title>Phylogenetic and Phylogenomic Definition of Rhizopus Species.</title>
        <authorList>
            <person name="Gryganskyi A.P."/>
            <person name="Golan J."/>
            <person name="Dolatabadi S."/>
            <person name="Mondo S."/>
            <person name="Robb S."/>
            <person name="Idnurm A."/>
            <person name="Muszewska A."/>
            <person name="Steczkiewicz K."/>
            <person name="Masonjones S."/>
            <person name="Liao H.L."/>
            <person name="Gajdeczka M.T."/>
            <person name="Anike F."/>
            <person name="Vuek A."/>
            <person name="Anishchenko I.M."/>
            <person name="Voigt K."/>
            <person name="de Hoog G.S."/>
            <person name="Smith M.E."/>
            <person name="Heitman J."/>
            <person name="Vilgalys R."/>
            <person name="Stajich J.E."/>
        </authorList>
    </citation>
    <scope>NUCLEOTIDE SEQUENCE [LARGE SCALE GENOMIC DNA]</scope>
    <source>
        <strain evidence="3 4">LSU 92-RS-03</strain>
    </source>
</reference>
<gene>
    <name evidence="3" type="ORF">CU098_012551</name>
</gene>
<keyword evidence="1" id="KW-0175">Coiled coil</keyword>
<dbReference type="STRING" id="4846.A0A367KKH8"/>
<comment type="caution">
    <text evidence="3">The sequence shown here is derived from an EMBL/GenBank/DDBJ whole genome shotgun (WGS) entry which is preliminary data.</text>
</comment>
<accession>A0A367KKH8</accession>
<dbReference type="InterPro" id="IPR010776">
    <property type="entry name" value="Hop2_WH_dom"/>
</dbReference>
<evidence type="ECO:0000313" key="3">
    <source>
        <dbReference type="EMBL" id="RCI02706.1"/>
    </source>
</evidence>
<dbReference type="InterPro" id="IPR036388">
    <property type="entry name" value="WH-like_DNA-bd_sf"/>
</dbReference>
<dbReference type="EMBL" id="PJQM01001292">
    <property type="protein sequence ID" value="RCI02706.1"/>
    <property type="molecule type" value="Genomic_DNA"/>
</dbReference>
<evidence type="ECO:0000313" key="4">
    <source>
        <dbReference type="Proteomes" id="UP000253551"/>
    </source>
</evidence>
<sequence length="84" mass="9682">MAKKKSSGTSKEEVIAKVLERLIDEDLVFSKTYGKTLIYSVKQAKDENGPSEQDIEKMEKSMIELDQKYEELLAENKKLEQINK</sequence>
<dbReference type="AlphaFoldDB" id="A0A367KKH8"/>
<organism evidence="3 4">
    <name type="scientific">Rhizopus stolonifer</name>
    <name type="common">Rhizopus nigricans</name>
    <dbReference type="NCBI Taxonomy" id="4846"/>
    <lineage>
        <taxon>Eukaryota</taxon>
        <taxon>Fungi</taxon>
        <taxon>Fungi incertae sedis</taxon>
        <taxon>Mucoromycota</taxon>
        <taxon>Mucoromycotina</taxon>
        <taxon>Mucoromycetes</taxon>
        <taxon>Mucorales</taxon>
        <taxon>Mucorineae</taxon>
        <taxon>Rhizopodaceae</taxon>
        <taxon>Rhizopus</taxon>
    </lineage>
</organism>
<feature type="domain" description="Homologous-pairing protein 2 winged helix" evidence="2">
    <location>
        <begin position="11"/>
        <end position="42"/>
    </location>
</feature>
<dbReference type="OrthoDB" id="272266at2759"/>
<dbReference type="Pfam" id="PF07106">
    <property type="entry name" value="WHD_TBPIP"/>
    <property type="match status" value="1"/>
</dbReference>
<dbReference type="Proteomes" id="UP000253551">
    <property type="component" value="Unassembled WGS sequence"/>
</dbReference>
<name>A0A367KKH8_RHIST</name>
<protein>
    <recommendedName>
        <fullName evidence="2">Homologous-pairing protein 2 winged helix domain-containing protein</fullName>
    </recommendedName>
</protein>